<dbReference type="PANTHER" id="PTHR34351:SF1">
    <property type="entry name" value="SLR1927 PROTEIN"/>
    <property type="match status" value="1"/>
</dbReference>
<evidence type="ECO:0000256" key="2">
    <source>
        <dbReference type="SAM" id="Phobius"/>
    </source>
</evidence>
<reference evidence="5" key="1">
    <citation type="submission" date="2016-10" db="EMBL/GenBank/DDBJ databases">
        <authorList>
            <person name="Varghese N."/>
            <person name="Submissions S."/>
        </authorList>
    </citation>
    <scope>NUCLEOTIDE SEQUENCE [LARGE SCALE GENOMIC DNA]</scope>
    <source>
        <strain evidence="5">CGMCC 1.8711</strain>
    </source>
</reference>
<dbReference type="Pfam" id="PF01882">
    <property type="entry name" value="DUF58"/>
    <property type="match status" value="1"/>
</dbReference>
<keyword evidence="5" id="KW-1185">Reference proteome</keyword>
<protein>
    <submittedName>
        <fullName evidence="4">Uncharacterized conserved protein, DUF58 family, contains vWF domain</fullName>
    </submittedName>
</protein>
<evidence type="ECO:0000259" key="3">
    <source>
        <dbReference type="Pfam" id="PF01882"/>
    </source>
</evidence>
<name>A0A1I6H8T4_9EURY</name>
<organism evidence="4 5">
    <name type="scientific">Halogeometricum limi</name>
    <dbReference type="NCBI Taxonomy" id="555875"/>
    <lineage>
        <taxon>Archaea</taxon>
        <taxon>Methanobacteriati</taxon>
        <taxon>Methanobacteriota</taxon>
        <taxon>Stenosarchaea group</taxon>
        <taxon>Halobacteria</taxon>
        <taxon>Halobacteriales</taxon>
        <taxon>Haloferacaceae</taxon>
        <taxon>Halogeometricum</taxon>
    </lineage>
</organism>
<feature type="region of interest" description="Disordered" evidence="1">
    <location>
        <begin position="312"/>
        <end position="337"/>
    </location>
</feature>
<dbReference type="OrthoDB" id="313155at2157"/>
<dbReference type="AlphaFoldDB" id="A0A1I6H8T4"/>
<dbReference type="STRING" id="555875.SAMN04488124_1913"/>
<gene>
    <name evidence="4" type="ORF">SAMN04488124_1913</name>
</gene>
<keyword evidence="2" id="KW-1133">Transmembrane helix</keyword>
<dbReference type="InterPro" id="IPR002881">
    <property type="entry name" value="DUF58"/>
</dbReference>
<dbReference type="EMBL" id="FOYS01000003">
    <property type="protein sequence ID" value="SFR50734.1"/>
    <property type="molecule type" value="Genomic_DNA"/>
</dbReference>
<keyword evidence="2" id="KW-0472">Membrane</keyword>
<proteinExistence type="predicted"/>
<evidence type="ECO:0000313" key="5">
    <source>
        <dbReference type="Proteomes" id="UP000243250"/>
    </source>
</evidence>
<accession>A0A1I6H8T4</accession>
<keyword evidence="2" id="KW-0812">Transmembrane</keyword>
<dbReference type="PANTHER" id="PTHR34351">
    <property type="entry name" value="SLR1927 PROTEIN-RELATED"/>
    <property type="match status" value="1"/>
</dbReference>
<feature type="transmembrane region" description="Helical" evidence="2">
    <location>
        <begin position="7"/>
        <end position="25"/>
    </location>
</feature>
<dbReference type="Proteomes" id="UP000243250">
    <property type="component" value="Unassembled WGS sequence"/>
</dbReference>
<sequence>MRLTRRGYVVCGLIVVALALGLSFGPRALNAVVLPAAVALVAALVQVRRAVAPTVERTVPGDDFPDRTGTVTLSLSVDRSYPATLVDSLPFGVDGDAEVDTLVGGDPVSYDVTYRRRGEHELGPLTVVASDVLGLVERELVAPGTDSLLVFPRVRRVSTGTRHDLWALYDAQVSPRREEFDGLREYVRGDSLRDVHWKSSAKRDDLIVKEFVAETDASSVHVSAGGARSAGDQMAEAAATLCLTFSSSGIPVKLTTPSGVVNATAGDDGALLEHLARADSGPVPDDSADVVVTASEAATRVRFGDTETTFDRLVAPGSSRGGAGGALGEVPSTEVPA</sequence>
<evidence type="ECO:0000313" key="4">
    <source>
        <dbReference type="EMBL" id="SFR50734.1"/>
    </source>
</evidence>
<dbReference type="RefSeq" id="WP_089879839.1">
    <property type="nucleotide sequence ID" value="NZ_FOYS01000003.1"/>
</dbReference>
<feature type="domain" description="DUF58" evidence="3">
    <location>
        <begin position="183"/>
        <end position="220"/>
    </location>
</feature>
<evidence type="ECO:0000256" key="1">
    <source>
        <dbReference type="SAM" id="MobiDB-lite"/>
    </source>
</evidence>